<evidence type="ECO:0000256" key="4">
    <source>
        <dbReference type="ARBA" id="ARBA00022771"/>
    </source>
</evidence>
<feature type="non-terminal residue" evidence="13">
    <location>
        <position position="1"/>
    </location>
</feature>
<dbReference type="InterPro" id="IPR036236">
    <property type="entry name" value="Znf_C2H2_sf"/>
</dbReference>
<keyword evidence="5" id="KW-0862">Zinc</keyword>
<dbReference type="FunFam" id="3.30.160.60:FF:000303">
    <property type="entry name" value="Zinc finger protein 41"/>
    <property type="match status" value="1"/>
</dbReference>
<dbReference type="SUPFAM" id="SSF57667">
    <property type="entry name" value="beta-beta-alpha zinc fingers"/>
    <property type="match status" value="2"/>
</dbReference>
<dbReference type="PROSITE" id="PS50157">
    <property type="entry name" value="ZINC_FINGER_C2H2_2"/>
    <property type="match status" value="4"/>
</dbReference>
<protein>
    <submittedName>
        <fullName evidence="13">ZN256 protein</fullName>
    </submittedName>
</protein>
<name>A0A7L2LGY9_9SYLV</name>
<evidence type="ECO:0000256" key="5">
    <source>
        <dbReference type="ARBA" id="ARBA00022833"/>
    </source>
</evidence>
<proteinExistence type="predicted"/>
<feature type="compositionally biased region" description="Basic residues" evidence="11">
    <location>
        <begin position="31"/>
        <end position="43"/>
    </location>
</feature>
<evidence type="ECO:0000256" key="7">
    <source>
        <dbReference type="ARBA" id="ARBA00023125"/>
    </source>
</evidence>
<feature type="domain" description="C2H2-type" evidence="12">
    <location>
        <begin position="132"/>
        <end position="159"/>
    </location>
</feature>
<dbReference type="Proteomes" id="UP000527178">
    <property type="component" value="Unassembled WGS sequence"/>
</dbReference>
<gene>
    <name evidence="13" type="primary">Znf256</name>
    <name evidence="13" type="ORF">HIPICT_R04388</name>
</gene>
<feature type="non-terminal residue" evidence="13">
    <location>
        <position position="187"/>
    </location>
</feature>
<dbReference type="GO" id="GO:0000978">
    <property type="term" value="F:RNA polymerase II cis-regulatory region sequence-specific DNA binding"/>
    <property type="evidence" value="ECO:0007669"/>
    <property type="project" value="TreeGrafter"/>
</dbReference>
<feature type="domain" description="C2H2-type" evidence="12">
    <location>
        <begin position="76"/>
        <end position="103"/>
    </location>
</feature>
<dbReference type="PROSITE" id="PS00028">
    <property type="entry name" value="ZINC_FINGER_C2H2_1"/>
    <property type="match status" value="4"/>
</dbReference>
<evidence type="ECO:0000256" key="2">
    <source>
        <dbReference type="ARBA" id="ARBA00022723"/>
    </source>
</evidence>
<dbReference type="Pfam" id="PF00096">
    <property type="entry name" value="zf-C2H2"/>
    <property type="match status" value="4"/>
</dbReference>
<feature type="domain" description="C2H2-type" evidence="12">
    <location>
        <begin position="104"/>
        <end position="131"/>
    </location>
</feature>
<dbReference type="FunFam" id="3.30.160.60:FF:000030">
    <property type="entry name" value="Zinc finger protein 628"/>
    <property type="match status" value="1"/>
</dbReference>
<evidence type="ECO:0000313" key="13">
    <source>
        <dbReference type="EMBL" id="NXR46806.1"/>
    </source>
</evidence>
<dbReference type="SMART" id="SM00355">
    <property type="entry name" value="ZnF_C2H2"/>
    <property type="match status" value="4"/>
</dbReference>
<keyword evidence="7" id="KW-0238">DNA-binding</keyword>
<dbReference type="PANTHER" id="PTHR14003">
    <property type="entry name" value="TRANSCRIPTIONAL REPRESSOR PROTEIN YY"/>
    <property type="match status" value="1"/>
</dbReference>
<dbReference type="FunFam" id="3.30.160.60:FF:000295">
    <property type="entry name" value="zinc finger protein 19"/>
    <property type="match status" value="2"/>
</dbReference>
<keyword evidence="14" id="KW-1185">Reference proteome</keyword>
<evidence type="ECO:0000256" key="6">
    <source>
        <dbReference type="ARBA" id="ARBA00023015"/>
    </source>
</evidence>
<evidence type="ECO:0000313" key="14">
    <source>
        <dbReference type="Proteomes" id="UP000527178"/>
    </source>
</evidence>
<evidence type="ECO:0000259" key="12">
    <source>
        <dbReference type="PROSITE" id="PS50157"/>
    </source>
</evidence>
<dbReference type="EMBL" id="VWYN01006866">
    <property type="protein sequence ID" value="NXR46806.1"/>
    <property type="molecule type" value="Genomic_DNA"/>
</dbReference>
<keyword evidence="8" id="KW-0804">Transcription</keyword>
<feature type="domain" description="C2H2-type" evidence="12">
    <location>
        <begin position="160"/>
        <end position="187"/>
    </location>
</feature>
<keyword evidence="4 10" id="KW-0863">Zinc-finger</keyword>
<evidence type="ECO:0000256" key="1">
    <source>
        <dbReference type="ARBA" id="ARBA00004123"/>
    </source>
</evidence>
<dbReference type="GO" id="GO:0031519">
    <property type="term" value="C:PcG protein complex"/>
    <property type="evidence" value="ECO:0007669"/>
    <property type="project" value="TreeGrafter"/>
</dbReference>
<evidence type="ECO:0000256" key="9">
    <source>
        <dbReference type="ARBA" id="ARBA00023242"/>
    </source>
</evidence>
<feature type="region of interest" description="Disordered" evidence="11">
    <location>
        <begin position="1"/>
        <end position="62"/>
    </location>
</feature>
<dbReference type="GO" id="GO:0000981">
    <property type="term" value="F:DNA-binding transcription factor activity, RNA polymerase II-specific"/>
    <property type="evidence" value="ECO:0007669"/>
    <property type="project" value="TreeGrafter"/>
</dbReference>
<keyword evidence="3" id="KW-0677">Repeat</keyword>
<dbReference type="GO" id="GO:0000785">
    <property type="term" value="C:chromatin"/>
    <property type="evidence" value="ECO:0007669"/>
    <property type="project" value="TreeGrafter"/>
</dbReference>
<keyword evidence="9" id="KW-0539">Nucleus</keyword>
<dbReference type="Gene3D" id="3.30.160.60">
    <property type="entry name" value="Classic Zinc Finger"/>
    <property type="match status" value="4"/>
</dbReference>
<evidence type="ECO:0000256" key="11">
    <source>
        <dbReference type="SAM" id="MobiDB-lite"/>
    </source>
</evidence>
<dbReference type="PANTHER" id="PTHR14003:SF23">
    <property type="entry name" value="ZINC FINGER PROTEIN 143"/>
    <property type="match status" value="1"/>
</dbReference>
<organism evidence="13 14">
    <name type="scientific">Hippolais icterina</name>
    <name type="common">icterine warbler</name>
    <dbReference type="NCBI Taxonomy" id="68497"/>
    <lineage>
        <taxon>Eukaryota</taxon>
        <taxon>Metazoa</taxon>
        <taxon>Chordata</taxon>
        <taxon>Craniata</taxon>
        <taxon>Vertebrata</taxon>
        <taxon>Euteleostomi</taxon>
        <taxon>Archelosauria</taxon>
        <taxon>Archosauria</taxon>
        <taxon>Dinosauria</taxon>
        <taxon>Saurischia</taxon>
        <taxon>Theropoda</taxon>
        <taxon>Coelurosauria</taxon>
        <taxon>Aves</taxon>
        <taxon>Neognathae</taxon>
        <taxon>Neoaves</taxon>
        <taxon>Telluraves</taxon>
        <taxon>Australaves</taxon>
        <taxon>Passeriformes</taxon>
        <taxon>Sylvioidea</taxon>
        <taxon>Sylviidae</taxon>
        <taxon>Acrocephalinae</taxon>
        <taxon>Hippolais</taxon>
    </lineage>
</organism>
<accession>A0A7L2LGY9</accession>
<sequence>REDKSPRQNLVEEAVLSGSTAQESSGEEKPRRSRTRRGCKRRSQGSEEKRPTLGRGGGRSSELEIREQLQDGDKPHKCSKCEKSFSSRSYLIRHWKIHTGERPYECGECGKSFTFRSSLTVHKRSHTGERPYECDQCRKRFPTSSHLLVHQRIHTDERPFRCPECKTGFRDKSNLITHRRIHTGEKP</sequence>
<dbReference type="GO" id="GO:0005667">
    <property type="term" value="C:transcription regulator complex"/>
    <property type="evidence" value="ECO:0007669"/>
    <property type="project" value="TreeGrafter"/>
</dbReference>
<evidence type="ECO:0000256" key="8">
    <source>
        <dbReference type="ARBA" id="ARBA00023163"/>
    </source>
</evidence>
<keyword evidence="6" id="KW-0805">Transcription regulation</keyword>
<comment type="caution">
    <text evidence="13">The sequence shown here is derived from an EMBL/GenBank/DDBJ whole genome shotgun (WGS) entry which is preliminary data.</text>
</comment>
<evidence type="ECO:0000256" key="10">
    <source>
        <dbReference type="PROSITE-ProRule" id="PRU00042"/>
    </source>
</evidence>
<evidence type="ECO:0000256" key="3">
    <source>
        <dbReference type="ARBA" id="ARBA00022737"/>
    </source>
</evidence>
<dbReference type="GO" id="GO:0008270">
    <property type="term" value="F:zinc ion binding"/>
    <property type="evidence" value="ECO:0007669"/>
    <property type="project" value="UniProtKB-KW"/>
</dbReference>
<comment type="subcellular location">
    <subcellularLocation>
        <location evidence="1">Nucleus</location>
    </subcellularLocation>
</comment>
<reference evidence="13 14" key="1">
    <citation type="submission" date="2019-09" db="EMBL/GenBank/DDBJ databases">
        <title>Bird 10,000 Genomes (B10K) Project - Family phase.</title>
        <authorList>
            <person name="Zhang G."/>
        </authorList>
    </citation>
    <scope>NUCLEOTIDE SEQUENCE [LARGE SCALE GENOMIC DNA]</scope>
    <source>
        <strain evidence="13">B10K-DU-002-18</strain>
        <tissue evidence="13">Muscle</tissue>
    </source>
</reference>
<keyword evidence="2" id="KW-0479">Metal-binding</keyword>
<dbReference type="AlphaFoldDB" id="A0A7L2LGY9"/>
<dbReference type="InterPro" id="IPR013087">
    <property type="entry name" value="Znf_C2H2_type"/>
</dbReference>